<evidence type="ECO:0000313" key="2">
    <source>
        <dbReference type="EMBL" id="SEQ92085.1"/>
    </source>
</evidence>
<evidence type="ECO:0000313" key="3">
    <source>
        <dbReference type="Proteomes" id="UP000199352"/>
    </source>
</evidence>
<dbReference type="Gene3D" id="1.10.10.10">
    <property type="entry name" value="Winged helix-like DNA-binding domain superfamily/Winged helix DNA-binding domain"/>
    <property type="match status" value="1"/>
</dbReference>
<protein>
    <recommendedName>
        <fullName evidence="4">S-adenosylmethionine tRNA ribosyltransferase</fullName>
    </recommendedName>
</protein>
<dbReference type="RefSeq" id="WP_089951541.1">
    <property type="nucleotide sequence ID" value="NZ_FOFR01000006.1"/>
</dbReference>
<dbReference type="SUPFAM" id="SSF46785">
    <property type="entry name" value="Winged helix' DNA-binding domain"/>
    <property type="match status" value="1"/>
</dbReference>
<dbReference type="InterPro" id="IPR036388">
    <property type="entry name" value="WH-like_DNA-bd_sf"/>
</dbReference>
<dbReference type="Pfam" id="PF11625">
    <property type="entry name" value="DUF3253"/>
    <property type="match status" value="1"/>
</dbReference>
<organism evidence="2 3">
    <name type="scientific">Lentzea xinjiangensis</name>
    <dbReference type="NCBI Taxonomy" id="402600"/>
    <lineage>
        <taxon>Bacteria</taxon>
        <taxon>Bacillati</taxon>
        <taxon>Actinomycetota</taxon>
        <taxon>Actinomycetes</taxon>
        <taxon>Pseudonocardiales</taxon>
        <taxon>Pseudonocardiaceae</taxon>
        <taxon>Lentzea</taxon>
    </lineage>
</organism>
<dbReference type="STRING" id="402600.SAMN05216188_106219"/>
<keyword evidence="3" id="KW-1185">Reference proteome</keyword>
<accession>A0A1H9JZX2</accession>
<dbReference type="AlphaFoldDB" id="A0A1H9JZX2"/>
<dbReference type="OrthoDB" id="34459at2"/>
<evidence type="ECO:0008006" key="4">
    <source>
        <dbReference type="Google" id="ProtNLM"/>
    </source>
</evidence>
<name>A0A1H9JZX2_9PSEU</name>
<dbReference type="InterPro" id="IPR036390">
    <property type="entry name" value="WH_DNA-bd_sf"/>
</dbReference>
<evidence type="ECO:0000256" key="1">
    <source>
        <dbReference type="SAM" id="MobiDB-lite"/>
    </source>
</evidence>
<dbReference type="InterPro" id="IPR021660">
    <property type="entry name" value="DUF3253"/>
</dbReference>
<sequence>MSTVDQRLERAILELAGARGPAKSICPSEAARAVGDDDWRDLMERTRAVARRLAAQGRVVVTGGGKPLSPDDEWHGPIRVSAAPTT</sequence>
<gene>
    <name evidence="2" type="ORF">SAMN05216188_106219</name>
</gene>
<reference evidence="3" key="1">
    <citation type="submission" date="2016-10" db="EMBL/GenBank/DDBJ databases">
        <authorList>
            <person name="Varghese N."/>
            <person name="Submissions S."/>
        </authorList>
    </citation>
    <scope>NUCLEOTIDE SEQUENCE [LARGE SCALE GENOMIC DNA]</scope>
    <source>
        <strain evidence="3">CGMCC 4.3525</strain>
    </source>
</reference>
<feature type="region of interest" description="Disordered" evidence="1">
    <location>
        <begin position="62"/>
        <end position="86"/>
    </location>
</feature>
<proteinExistence type="predicted"/>
<dbReference type="Proteomes" id="UP000199352">
    <property type="component" value="Unassembled WGS sequence"/>
</dbReference>
<dbReference type="EMBL" id="FOFR01000006">
    <property type="protein sequence ID" value="SEQ92085.1"/>
    <property type="molecule type" value="Genomic_DNA"/>
</dbReference>